<evidence type="ECO:0000259" key="2">
    <source>
        <dbReference type="Pfam" id="PF26456"/>
    </source>
</evidence>
<proteinExistence type="predicted"/>
<evidence type="ECO:0000313" key="4">
    <source>
        <dbReference type="Proteomes" id="UP000663292"/>
    </source>
</evidence>
<dbReference type="GeneID" id="68856674"/>
<feature type="domain" description="DUF8135" evidence="2">
    <location>
        <begin position="131"/>
        <end position="179"/>
    </location>
</feature>
<dbReference type="Pfam" id="PF26456">
    <property type="entry name" value="DUF8135"/>
    <property type="match status" value="1"/>
</dbReference>
<evidence type="ECO:0000313" key="3">
    <source>
        <dbReference type="EMBL" id="QSG13596.1"/>
    </source>
</evidence>
<accession>A0A897NTV5</accession>
<gene>
    <name evidence="3" type="ORF">HSEST_0033</name>
</gene>
<feature type="compositionally biased region" description="Acidic residues" evidence="1">
    <location>
        <begin position="87"/>
        <end position="98"/>
    </location>
</feature>
<name>A0A897NTV5_9EURY</name>
<reference evidence="3 4" key="1">
    <citation type="submission" date="2020-11" db="EMBL/GenBank/DDBJ databases">
        <title>Carbohydrate-dependent, anaerobic sulfur respiration: A novel catabolism in halophilic archaea.</title>
        <authorList>
            <person name="Sorokin D.Y."/>
            <person name="Messina E."/>
            <person name="Smedile F."/>
            <person name="La Cono V."/>
            <person name="Hallsworth J.E."/>
            <person name="Yakimov M.M."/>
        </authorList>
    </citation>
    <scope>NUCLEOTIDE SEQUENCE [LARGE SCALE GENOMIC DNA]</scope>
    <source>
        <strain evidence="3 4">HSR-Est</strain>
    </source>
</reference>
<keyword evidence="4" id="KW-1185">Reference proteome</keyword>
<feature type="compositionally biased region" description="Acidic residues" evidence="1">
    <location>
        <begin position="1"/>
        <end position="33"/>
    </location>
</feature>
<dbReference type="EMBL" id="CP064791">
    <property type="protein sequence ID" value="QSG13596.1"/>
    <property type="molecule type" value="Genomic_DNA"/>
</dbReference>
<protein>
    <recommendedName>
        <fullName evidence="2">DUF8135 domain-containing protein</fullName>
    </recommendedName>
</protein>
<organism evidence="3 4">
    <name type="scientific">Halapricum desulfuricans</name>
    <dbReference type="NCBI Taxonomy" id="2841257"/>
    <lineage>
        <taxon>Archaea</taxon>
        <taxon>Methanobacteriati</taxon>
        <taxon>Methanobacteriota</taxon>
        <taxon>Stenosarchaea group</taxon>
        <taxon>Halobacteria</taxon>
        <taxon>Halobacteriales</taxon>
        <taxon>Haloarculaceae</taxon>
        <taxon>Halapricum</taxon>
    </lineage>
</organism>
<sequence length="197" mass="21898">MSDDPTDDIDPFEDIETEETPDGDPFDELEPDDRELSGNGDSSSGGDGVDAVDSGLDEQPFEGVSVTETEDGRPRQSEGDPFADLTEGFEDDPFEGGDWDASGTDESVWEDLSAEPEIEIEEEESGRRVSEVNKHSFCEQCEYFTKPPEISCTHDGTEIMEFIDVETVRVADCPIVEERERLESGSMQREFEGDHPK</sequence>
<dbReference type="InterPro" id="IPR058448">
    <property type="entry name" value="DUF8135"/>
</dbReference>
<dbReference type="Proteomes" id="UP000663292">
    <property type="component" value="Chromosome"/>
</dbReference>
<feature type="region of interest" description="Disordered" evidence="1">
    <location>
        <begin position="1"/>
        <end position="108"/>
    </location>
</feature>
<evidence type="ECO:0000256" key="1">
    <source>
        <dbReference type="SAM" id="MobiDB-lite"/>
    </source>
</evidence>
<dbReference type="RefSeq" id="WP_229121559.1">
    <property type="nucleotide sequence ID" value="NZ_CP064791.1"/>
</dbReference>
<dbReference type="AlphaFoldDB" id="A0A897NTV5"/>